<keyword evidence="1" id="KW-1133">Transmembrane helix</keyword>
<accession>A0AAU7LZW5</accession>
<geneLocation type="plasmid" evidence="2">
    <name>p1</name>
</geneLocation>
<feature type="transmembrane region" description="Helical" evidence="1">
    <location>
        <begin position="20"/>
        <end position="40"/>
    </location>
</feature>
<evidence type="ECO:0000313" key="2">
    <source>
        <dbReference type="EMBL" id="XBP72503.1"/>
    </source>
</evidence>
<keyword evidence="1" id="KW-0472">Membrane</keyword>
<name>A0AAU7LZW5_9BURK</name>
<gene>
    <name evidence="2" type="ORF">ABLV49_22560</name>
</gene>
<sequence length="42" mass="4678">MRIAYEVSAGEAQPMVWSDAFRTVLVGLLLVFAIVLLAAWRI</sequence>
<keyword evidence="1" id="KW-0812">Transmembrane</keyword>
<keyword evidence="2" id="KW-0614">Plasmid</keyword>
<dbReference type="RefSeq" id="WP_349282128.1">
    <property type="nucleotide sequence ID" value="NZ_CBCSCU010000025.1"/>
</dbReference>
<dbReference type="EMBL" id="CP157676">
    <property type="protein sequence ID" value="XBP72503.1"/>
    <property type="molecule type" value="Genomic_DNA"/>
</dbReference>
<reference evidence="2" key="1">
    <citation type="submission" date="2024-05" db="EMBL/GenBank/DDBJ databases">
        <authorList>
            <person name="Bunk B."/>
            <person name="Swiderski J."/>
            <person name="Sproer C."/>
            <person name="Thiel V."/>
        </authorList>
    </citation>
    <scope>NUCLEOTIDE SEQUENCE</scope>
    <source>
        <strain evidence="2">DSM 17735</strain>
        <plasmid evidence="2">p1</plasmid>
    </source>
</reference>
<evidence type="ECO:0000256" key="1">
    <source>
        <dbReference type="SAM" id="Phobius"/>
    </source>
</evidence>
<organism evidence="2">
    <name type="scientific">Polaromonas hydrogenivorans</name>
    <dbReference type="NCBI Taxonomy" id="335476"/>
    <lineage>
        <taxon>Bacteria</taxon>
        <taxon>Pseudomonadati</taxon>
        <taxon>Pseudomonadota</taxon>
        <taxon>Betaproteobacteria</taxon>
        <taxon>Burkholderiales</taxon>
        <taxon>Comamonadaceae</taxon>
        <taxon>Polaromonas</taxon>
    </lineage>
</organism>
<protein>
    <submittedName>
        <fullName evidence="2">Uncharacterized protein</fullName>
    </submittedName>
</protein>
<proteinExistence type="predicted"/>
<dbReference type="AlphaFoldDB" id="A0AAU7LZW5"/>